<name>A0ABY4R042_9ACTN</name>
<dbReference type="Gene3D" id="3.30.450.40">
    <property type="match status" value="1"/>
</dbReference>
<dbReference type="PROSITE" id="PS50883">
    <property type="entry name" value="EAL"/>
    <property type="match status" value="1"/>
</dbReference>
<dbReference type="Gene3D" id="3.20.20.450">
    <property type="entry name" value="EAL domain"/>
    <property type="match status" value="1"/>
</dbReference>
<proteinExistence type="predicted"/>
<feature type="domain" description="EAL" evidence="2">
    <location>
        <begin position="604"/>
        <end position="859"/>
    </location>
</feature>
<dbReference type="SMART" id="SM00052">
    <property type="entry name" value="EAL"/>
    <property type="match status" value="1"/>
</dbReference>
<dbReference type="CDD" id="cd01948">
    <property type="entry name" value="EAL"/>
    <property type="match status" value="1"/>
</dbReference>
<dbReference type="InterPro" id="IPR043128">
    <property type="entry name" value="Rev_trsase/Diguanyl_cyclase"/>
</dbReference>
<dbReference type="SUPFAM" id="SSF55785">
    <property type="entry name" value="PYP-like sensor domain (PAS domain)"/>
    <property type="match status" value="1"/>
</dbReference>
<dbReference type="EMBL" id="CP097332">
    <property type="protein sequence ID" value="UQX88434.1"/>
    <property type="molecule type" value="Genomic_DNA"/>
</dbReference>
<dbReference type="Gene3D" id="3.30.450.20">
    <property type="entry name" value="PAS domain"/>
    <property type="match status" value="1"/>
</dbReference>
<dbReference type="Gene3D" id="3.30.70.270">
    <property type="match status" value="1"/>
</dbReference>
<dbReference type="SUPFAM" id="SSF55781">
    <property type="entry name" value="GAF domain-like"/>
    <property type="match status" value="1"/>
</dbReference>
<dbReference type="PANTHER" id="PTHR44757">
    <property type="entry name" value="DIGUANYLATE CYCLASE DGCP"/>
    <property type="match status" value="1"/>
</dbReference>
<dbReference type="Pfam" id="PF00563">
    <property type="entry name" value="EAL"/>
    <property type="match status" value="1"/>
</dbReference>
<dbReference type="Pfam" id="PF13426">
    <property type="entry name" value="PAS_9"/>
    <property type="match status" value="1"/>
</dbReference>
<evidence type="ECO:0000313" key="5">
    <source>
        <dbReference type="Proteomes" id="UP001056336"/>
    </source>
</evidence>
<dbReference type="InterPro" id="IPR000160">
    <property type="entry name" value="GGDEF_dom"/>
</dbReference>
<dbReference type="InterPro" id="IPR029787">
    <property type="entry name" value="Nucleotide_cyclase"/>
</dbReference>
<accession>A0ABY4R042</accession>
<keyword evidence="5" id="KW-1185">Reference proteome</keyword>
<dbReference type="CDD" id="cd00130">
    <property type="entry name" value="PAS"/>
    <property type="match status" value="1"/>
</dbReference>
<dbReference type="Proteomes" id="UP001056336">
    <property type="component" value="Chromosome"/>
</dbReference>
<evidence type="ECO:0000259" key="2">
    <source>
        <dbReference type="PROSITE" id="PS50883"/>
    </source>
</evidence>
<evidence type="ECO:0000259" key="3">
    <source>
        <dbReference type="PROSITE" id="PS50887"/>
    </source>
</evidence>
<dbReference type="InterPro" id="IPR003018">
    <property type="entry name" value="GAF"/>
</dbReference>
<dbReference type="InterPro" id="IPR052155">
    <property type="entry name" value="Biofilm_reg_signaling"/>
</dbReference>
<dbReference type="NCBIfam" id="TIGR00254">
    <property type="entry name" value="GGDEF"/>
    <property type="match status" value="1"/>
</dbReference>
<dbReference type="PANTHER" id="PTHR44757:SF2">
    <property type="entry name" value="BIOFILM ARCHITECTURE MAINTENANCE PROTEIN MBAA"/>
    <property type="match status" value="1"/>
</dbReference>
<dbReference type="SMART" id="SM00091">
    <property type="entry name" value="PAS"/>
    <property type="match status" value="1"/>
</dbReference>
<dbReference type="Pfam" id="PF00990">
    <property type="entry name" value="GGDEF"/>
    <property type="match status" value="1"/>
</dbReference>
<reference evidence="4" key="2">
    <citation type="submission" date="2022-05" db="EMBL/GenBank/DDBJ databases">
        <authorList>
            <person name="Kim J.-S."/>
            <person name="Lee K."/>
            <person name="Suh M."/>
            <person name="Eom M."/>
            <person name="Kim J.-S."/>
            <person name="Kim D.-S."/>
            <person name="Ko S.-H."/>
            <person name="Shin Y."/>
            <person name="Lee J.-S."/>
        </authorList>
    </citation>
    <scope>NUCLEOTIDE SEQUENCE</scope>
    <source>
        <strain evidence="4">N237</strain>
    </source>
</reference>
<dbReference type="RefSeq" id="WP_249771927.1">
    <property type="nucleotide sequence ID" value="NZ_CP097332.1"/>
</dbReference>
<dbReference type="InterPro" id="IPR035919">
    <property type="entry name" value="EAL_sf"/>
</dbReference>
<reference evidence="4" key="1">
    <citation type="journal article" date="2018" name="Int. J. Syst. Evol. Microbiol.">
        <title>Jatrophihabitans telluris sp. nov., isolated from sediment soil of lava forest wetlands and the emended description of the genus Jatrophihabitans.</title>
        <authorList>
            <person name="Lee K.C."/>
            <person name="Suh M.K."/>
            <person name="Eom M.K."/>
            <person name="Kim K.K."/>
            <person name="Kim J.S."/>
            <person name="Kim D.S."/>
            <person name="Ko S.H."/>
            <person name="Shin Y.K."/>
            <person name="Lee J.S."/>
        </authorList>
    </citation>
    <scope>NUCLEOTIDE SEQUENCE</scope>
    <source>
        <strain evidence="4">N237</strain>
    </source>
</reference>
<dbReference type="SMART" id="SM00065">
    <property type="entry name" value="GAF"/>
    <property type="match status" value="1"/>
</dbReference>
<dbReference type="InterPro" id="IPR029016">
    <property type="entry name" value="GAF-like_dom_sf"/>
</dbReference>
<dbReference type="PROSITE" id="PS50112">
    <property type="entry name" value="PAS"/>
    <property type="match status" value="1"/>
</dbReference>
<gene>
    <name evidence="4" type="ORF">M6D93_00165</name>
</gene>
<evidence type="ECO:0000313" key="4">
    <source>
        <dbReference type="EMBL" id="UQX88434.1"/>
    </source>
</evidence>
<dbReference type="PROSITE" id="PS50887">
    <property type="entry name" value="GGDEF"/>
    <property type="match status" value="1"/>
</dbReference>
<dbReference type="InterPro" id="IPR000014">
    <property type="entry name" value="PAS"/>
</dbReference>
<dbReference type="InterPro" id="IPR035965">
    <property type="entry name" value="PAS-like_dom_sf"/>
</dbReference>
<dbReference type="NCBIfam" id="TIGR00229">
    <property type="entry name" value="sensory_box"/>
    <property type="match status" value="1"/>
</dbReference>
<dbReference type="CDD" id="cd01949">
    <property type="entry name" value="GGDEF"/>
    <property type="match status" value="1"/>
</dbReference>
<organism evidence="4 5">
    <name type="scientific">Jatrophihabitans telluris</name>
    <dbReference type="NCBI Taxonomy" id="2038343"/>
    <lineage>
        <taxon>Bacteria</taxon>
        <taxon>Bacillati</taxon>
        <taxon>Actinomycetota</taxon>
        <taxon>Actinomycetes</taxon>
        <taxon>Jatrophihabitantales</taxon>
        <taxon>Jatrophihabitantaceae</taxon>
        <taxon>Jatrophihabitans</taxon>
    </lineage>
</organism>
<dbReference type="SUPFAM" id="SSF55073">
    <property type="entry name" value="Nucleotide cyclase"/>
    <property type="match status" value="1"/>
</dbReference>
<dbReference type="SUPFAM" id="SSF141868">
    <property type="entry name" value="EAL domain-like"/>
    <property type="match status" value="1"/>
</dbReference>
<feature type="domain" description="GGDEF" evidence="3">
    <location>
        <begin position="462"/>
        <end position="595"/>
    </location>
</feature>
<feature type="domain" description="PAS" evidence="1">
    <location>
        <begin position="156"/>
        <end position="229"/>
    </location>
</feature>
<dbReference type="InterPro" id="IPR001633">
    <property type="entry name" value="EAL_dom"/>
</dbReference>
<evidence type="ECO:0000259" key="1">
    <source>
        <dbReference type="PROSITE" id="PS50112"/>
    </source>
</evidence>
<sequence>MASPAEAERLDALHRLSILETDREDVFDDLAKLAAVICAKPIGAISLVDTDRLWFKAITGLAASEAPRVSSLCSYVTQVARGPLVVADAAEDPRFRDHAFVAGGPNIRFYAGAPIVTGNGHILGTVCVADTVPGSITDEQLWILTTLAGQAKRLIESRAAQHLLNEARSAIDAIVSIDAAGTVVSFNDGAAAMFGHHRDVVLGRSVTLLIPPGFVDAHLAGLERARTGGRTSLIGATVDVRALRHDGREFPVELSLSSWERDGKQFYTAVMRDVSAPRRSSAIQALMKRSAALANNSTTLGQAFPQVVEELAQFCGEGIVRAWLAEDRALAAQLLHTTGRLVLHPLRPGDLAVAPVPAVEAVDADGIAALETATGVQLLAPVRVDLATCALIALEGPPELIADTELRAAVAQIATDLAHVAQRERTVQLTLRALTDPLTGLANRRSVLETLRTRMDSRAGDVTGALLFLDLDRFKNVNDSLGHAVGDQVLKAVAARLTSLLRPGDQLARMGGDEFVVLCSPDVSGAESAAAVAGRLVDGLHEPFSVNSTAVYLGASIGIALLRAGISADTALRQADIAMYRAKDGGGNRAAVFDSDMDRRFRRRLDTDSALHQAIGTDQLLAHFQPIVDPGDRSVLGFEALIRWNRPGHGLVQPDEFIPLAQENGLIVAIGRQMLRSACQALIEWTATTESLRACYVSVNVAAAELHDDYHDRVLQILDETGLPPERLVLEITESALLTDIDRTRQILEKLRVAGVRVALDDFGTGYSSLSYLRQLPVDIIKIDRSFIGPLTTTPRAAALLDVVLNLAEALELSVVAEGVETAEQAAALDLRGCRSVQGYHFGRPVAPERMTAQLGLDERNRAVLI</sequence>
<protein>
    <submittedName>
        <fullName evidence="4">EAL domain-containing protein</fullName>
    </submittedName>
</protein>
<dbReference type="SMART" id="SM00267">
    <property type="entry name" value="GGDEF"/>
    <property type="match status" value="1"/>
</dbReference>
<dbReference type="Pfam" id="PF13185">
    <property type="entry name" value="GAF_2"/>
    <property type="match status" value="1"/>
</dbReference>